<protein>
    <submittedName>
        <fullName evidence="2">Uncharacterized protein</fullName>
    </submittedName>
</protein>
<feature type="compositionally biased region" description="Low complexity" evidence="1">
    <location>
        <begin position="653"/>
        <end position="666"/>
    </location>
</feature>
<accession>A0AAI8Z671</accession>
<reference evidence="2" key="1">
    <citation type="submission" date="2023-11" db="EMBL/GenBank/DDBJ databases">
        <authorList>
            <person name="Alioto T."/>
            <person name="Alioto T."/>
            <person name="Gomez Garrido J."/>
        </authorList>
    </citation>
    <scope>NUCLEOTIDE SEQUENCE</scope>
</reference>
<keyword evidence="3" id="KW-1185">Reference proteome</keyword>
<feature type="compositionally biased region" description="Low complexity" evidence="1">
    <location>
        <begin position="577"/>
        <end position="597"/>
    </location>
</feature>
<dbReference type="EMBL" id="CAVMBE010000080">
    <property type="protein sequence ID" value="CAK4033208.1"/>
    <property type="molecule type" value="Genomic_DNA"/>
</dbReference>
<gene>
    <name evidence="2" type="ORF">LECACI_7A008366</name>
</gene>
<feature type="compositionally biased region" description="Low complexity" evidence="1">
    <location>
        <begin position="624"/>
        <end position="634"/>
    </location>
</feature>
<comment type="caution">
    <text evidence="2">The sequence shown here is derived from an EMBL/GenBank/DDBJ whole genome shotgun (WGS) entry which is preliminary data.</text>
</comment>
<feature type="compositionally biased region" description="Acidic residues" evidence="1">
    <location>
        <begin position="635"/>
        <end position="650"/>
    </location>
</feature>
<proteinExistence type="predicted"/>
<feature type="compositionally biased region" description="Polar residues" evidence="1">
    <location>
        <begin position="481"/>
        <end position="501"/>
    </location>
</feature>
<dbReference type="AlphaFoldDB" id="A0AAI8Z671"/>
<feature type="region of interest" description="Disordered" evidence="1">
    <location>
        <begin position="573"/>
        <end position="684"/>
    </location>
</feature>
<organism evidence="2 3">
    <name type="scientific">Lecanosticta acicola</name>
    <dbReference type="NCBI Taxonomy" id="111012"/>
    <lineage>
        <taxon>Eukaryota</taxon>
        <taxon>Fungi</taxon>
        <taxon>Dikarya</taxon>
        <taxon>Ascomycota</taxon>
        <taxon>Pezizomycotina</taxon>
        <taxon>Dothideomycetes</taxon>
        <taxon>Dothideomycetidae</taxon>
        <taxon>Mycosphaerellales</taxon>
        <taxon>Mycosphaerellaceae</taxon>
        <taxon>Lecanosticta</taxon>
    </lineage>
</organism>
<feature type="region of interest" description="Disordered" evidence="1">
    <location>
        <begin position="469"/>
        <end position="557"/>
    </location>
</feature>
<evidence type="ECO:0000256" key="1">
    <source>
        <dbReference type="SAM" id="MobiDB-lite"/>
    </source>
</evidence>
<evidence type="ECO:0000313" key="3">
    <source>
        <dbReference type="Proteomes" id="UP001296104"/>
    </source>
</evidence>
<evidence type="ECO:0000313" key="2">
    <source>
        <dbReference type="EMBL" id="CAK4033208.1"/>
    </source>
</evidence>
<name>A0AAI8Z671_9PEZI</name>
<sequence>MTAKYSSNTRTNVFLSLQLSYTKMPGEVVHLTSTDVRILRTISITTLAAGTQVECQYSNCTNHRGKSVLIAIHERCLDVASLVPCTVGSVNAERLKWVLERLWIVCSCKHHRFQGVLNREEKLERLMGLEFDIQGEEEVMCNATPGPSRNKRVRGCEDMRLDEVSSKKLKVPAFTPDIISRARLEDPFTTPTHKDNGKGKAPLIMTPTPAAPLKHMEKLPLNLMTTTATPTPVDPASAASGTSFITCSCCSEVFSPAVQGEHFLSWCMKCRASWEVWVQLGMVVDPFAVKASDEDKKLGNAGSFNKNHVTDPSSSAQSANIACNNVDFSLQNDQAKGLSNAKNAAVPTVSSGLGFDTGDNDPLGFNLPNKNGIVGDPQSFSGWTTAGSLPPSSALGFGGTGPFGFNSTFGKFDFGVDSNDPFGFNKTGPNVGIMFSAVDRNDPFGFNKTGKNGGTMFSGTFGSNTGGSTAFGFGNNDRGQEFSSRNTSAVSSFPPSDTSRSGSGGVDALGLGLSSHNVGDDHTKNSNSDKAALTGMDEDGCGHLPENNGQTQDSDSNNIASATYQFDFDVSNEQTDNAGSLSAGSGESSNEQPSSSPVHVHDTGIAHVNSAINNGLSDTDPADHTSSSSSTSDPEAADEFDSDFDLDELDQFNTTNANTTADNLADPSHEDADHEDECPTQAGQ</sequence>
<feature type="compositionally biased region" description="Polar residues" evidence="1">
    <location>
        <begin position="547"/>
        <end position="557"/>
    </location>
</feature>
<dbReference type="Proteomes" id="UP001296104">
    <property type="component" value="Unassembled WGS sequence"/>
</dbReference>